<protein>
    <recommendedName>
        <fullName evidence="3">Sulfotransferase domain-containing protein</fullName>
    </recommendedName>
</protein>
<evidence type="ECO:0000256" key="1">
    <source>
        <dbReference type="SAM" id="Phobius"/>
    </source>
</evidence>
<sequence length="349" mass="39561">MARSRPIRKAPLWRVLLASCQALAYGWVLSKCKRWDWFRWCSKSSRVECRSPENLRFESNVTDLRVIAPSAGQTGTTSVMNALRELGLRAYHSEDYSSMAKLPMFDKVAPAAWAGAVSRCRMEAMALEPVMDMLPLALSRSPKAKVILTWRDYPSWKKSTDAGGAVKDQRTGYVIYHLMSSHAVLPWIQLADRWTGVFQRLRLEGRPLARPPEVASWLFRQLCNGYSWPIMNVNNRGTYKIYGQEEAYLAHIDEIRRITPPPRLLEVDVKNVTWRQLEEFLGLPPTRGGAALPKSRSKLSRTNDPYLDSLPPQVVLGILILTSMHALNYFAVALVGRLAALVLWALFSC</sequence>
<evidence type="ECO:0008006" key="3">
    <source>
        <dbReference type="Google" id="ProtNLM"/>
    </source>
</evidence>
<dbReference type="Gene3D" id="3.40.50.300">
    <property type="entry name" value="P-loop containing nucleotide triphosphate hydrolases"/>
    <property type="match status" value="1"/>
</dbReference>
<dbReference type="Pfam" id="PF17784">
    <property type="entry name" value="Sulfotransfer_4"/>
    <property type="match status" value="1"/>
</dbReference>
<gene>
    <name evidence="2" type="ORF">AMON00008_LOCUS59634</name>
</gene>
<keyword evidence="1" id="KW-1133">Transmembrane helix</keyword>
<dbReference type="InterPro" id="IPR040632">
    <property type="entry name" value="Sulfotransfer_4"/>
</dbReference>
<feature type="transmembrane region" description="Helical" evidence="1">
    <location>
        <begin position="326"/>
        <end position="347"/>
    </location>
</feature>
<proteinExistence type="predicted"/>
<organism evidence="2">
    <name type="scientific">Alexandrium monilatum</name>
    <dbReference type="NCBI Taxonomy" id="311494"/>
    <lineage>
        <taxon>Eukaryota</taxon>
        <taxon>Sar</taxon>
        <taxon>Alveolata</taxon>
        <taxon>Dinophyceae</taxon>
        <taxon>Gonyaulacales</taxon>
        <taxon>Pyrocystaceae</taxon>
        <taxon>Alexandrium</taxon>
    </lineage>
</organism>
<dbReference type="InterPro" id="IPR027417">
    <property type="entry name" value="P-loop_NTPase"/>
</dbReference>
<dbReference type="AlphaFoldDB" id="A0A7S4VZ93"/>
<dbReference type="PANTHER" id="PTHR36978:SF4">
    <property type="entry name" value="P-LOOP CONTAINING NUCLEOSIDE TRIPHOSPHATE HYDROLASE PROTEIN"/>
    <property type="match status" value="1"/>
</dbReference>
<keyword evidence="1" id="KW-0472">Membrane</keyword>
<name>A0A7S4VZ93_9DINO</name>
<reference evidence="2" key="1">
    <citation type="submission" date="2021-01" db="EMBL/GenBank/DDBJ databases">
        <authorList>
            <person name="Corre E."/>
            <person name="Pelletier E."/>
            <person name="Niang G."/>
            <person name="Scheremetjew M."/>
            <person name="Finn R."/>
            <person name="Kale V."/>
            <person name="Holt S."/>
            <person name="Cochrane G."/>
            <person name="Meng A."/>
            <person name="Brown T."/>
            <person name="Cohen L."/>
        </authorList>
    </citation>
    <scope>NUCLEOTIDE SEQUENCE</scope>
    <source>
        <strain evidence="2">CCMP3105</strain>
    </source>
</reference>
<accession>A0A7S4VZ93</accession>
<evidence type="ECO:0000313" key="2">
    <source>
        <dbReference type="EMBL" id="CAE4660712.1"/>
    </source>
</evidence>
<dbReference type="SUPFAM" id="SSF52540">
    <property type="entry name" value="P-loop containing nucleoside triphosphate hydrolases"/>
    <property type="match status" value="1"/>
</dbReference>
<keyword evidence="1" id="KW-0812">Transmembrane</keyword>
<dbReference type="PANTHER" id="PTHR36978">
    <property type="entry name" value="P-LOOP CONTAINING NUCLEOTIDE TRIPHOSPHATE HYDROLASE"/>
    <property type="match status" value="1"/>
</dbReference>
<dbReference type="EMBL" id="HBNR01083291">
    <property type="protein sequence ID" value="CAE4660712.1"/>
    <property type="molecule type" value="Transcribed_RNA"/>
</dbReference>